<feature type="compositionally biased region" description="Polar residues" evidence="1">
    <location>
        <begin position="378"/>
        <end position="389"/>
    </location>
</feature>
<reference evidence="3 4" key="1">
    <citation type="journal article" date="2018" name="IMA Fungus">
        <title>IMA Genome-F 9: Draft genome sequence of Annulohypoxylon stygium, Aspergillus mulundensis, Berkeleyomyces basicola (syn. Thielaviopsis basicola), Ceratocystis smalleyi, two Cercospora beticola strains, Coleophoma cylindrospora, Fusarium fracticaudum, Phialophora cf. hyalina, and Morchella septimelata.</title>
        <authorList>
            <person name="Wingfield B.D."/>
            <person name="Bills G.F."/>
            <person name="Dong Y."/>
            <person name="Huang W."/>
            <person name="Nel W.J."/>
            <person name="Swalarsk-Parry B.S."/>
            <person name="Vaghefi N."/>
            <person name="Wilken P.M."/>
            <person name="An Z."/>
            <person name="de Beer Z.W."/>
            <person name="De Vos L."/>
            <person name="Chen L."/>
            <person name="Duong T.A."/>
            <person name="Gao Y."/>
            <person name="Hammerbacher A."/>
            <person name="Kikkert J.R."/>
            <person name="Li Y."/>
            <person name="Li H."/>
            <person name="Li K."/>
            <person name="Li Q."/>
            <person name="Liu X."/>
            <person name="Ma X."/>
            <person name="Naidoo K."/>
            <person name="Pethybridge S.J."/>
            <person name="Sun J."/>
            <person name="Steenkamp E.T."/>
            <person name="van der Nest M.A."/>
            <person name="van Wyk S."/>
            <person name="Wingfield M.J."/>
            <person name="Xiong C."/>
            <person name="Yue Q."/>
            <person name="Zhang X."/>
        </authorList>
    </citation>
    <scope>NUCLEOTIDE SEQUENCE [LARGE SCALE GENOMIC DNA]</scope>
    <source>
        <strain evidence="3 4">BP 5553</strain>
    </source>
</reference>
<dbReference type="AlphaFoldDB" id="A0A370THB5"/>
<feature type="compositionally biased region" description="Low complexity" evidence="1">
    <location>
        <begin position="232"/>
        <end position="241"/>
    </location>
</feature>
<name>A0A370THB5_9HELO</name>
<gene>
    <name evidence="3" type="ORF">BP5553_07719</name>
</gene>
<organism evidence="3 4">
    <name type="scientific">Venustampulla echinocandica</name>
    <dbReference type="NCBI Taxonomy" id="2656787"/>
    <lineage>
        <taxon>Eukaryota</taxon>
        <taxon>Fungi</taxon>
        <taxon>Dikarya</taxon>
        <taxon>Ascomycota</taxon>
        <taxon>Pezizomycotina</taxon>
        <taxon>Leotiomycetes</taxon>
        <taxon>Helotiales</taxon>
        <taxon>Pleuroascaceae</taxon>
        <taxon>Venustampulla</taxon>
    </lineage>
</organism>
<sequence>MAMWLAIPTEARSPRDLFERDGKCSDPTFSQCANSGLPSNFCCPSGSTCLSLAANTTLLCCPKGSDCSAIQPIPCDISMQDASQHPDNILKTTALTGTLPTCGSQCCPFGFSCTGTTCTINTNQKIAPSTNPTSTSVSIVPTISSNPSASPNSASNGTAAVLCQRFPTEAVLVGFFPGLFLGILLTIITVCIINARRQKRRRSGSSFGNIGEPQLSGTDMRSDFLRKPPQTPSTTAGGSTRSRSHRVRSLFTKSNSSSPKPGMSMQESPRPNFPAPLAVQRSATQGQRPGRPVTPVLQREPSYENINIFADGDTASSLREQQTTPQGSSHSGGLAPPARIGGDGRMSNQTTFTDMMEHSGLAGLQKGQPYVYKGGNATRYSSSPRTKEV</sequence>
<feature type="region of interest" description="Disordered" evidence="1">
    <location>
        <begin position="201"/>
        <end position="302"/>
    </location>
</feature>
<evidence type="ECO:0000313" key="3">
    <source>
        <dbReference type="EMBL" id="RDL34591.1"/>
    </source>
</evidence>
<feature type="region of interest" description="Disordered" evidence="1">
    <location>
        <begin position="365"/>
        <end position="389"/>
    </location>
</feature>
<keyword evidence="2" id="KW-1133">Transmembrane helix</keyword>
<dbReference type="STRING" id="2656787.A0A370THB5"/>
<keyword evidence="2" id="KW-0472">Membrane</keyword>
<keyword evidence="4" id="KW-1185">Reference proteome</keyword>
<dbReference type="OrthoDB" id="5338512at2759"/>
<dbReference type="RefSeq" id="XP_031867573.1">
    <property type="nucleotide sequence ID" value="XM_032016342.1"/>
</dbReference>
<dbReference type="EMBL" id="NPIC01000007">
    <property type="protein sequence ID" value="RDL34591.1"/>
    <property type="molecule type" value="Genomic_DNA"/>
</dbReference>
<feature type="region of interest" description="Disordered" evidence="1">
    <location>
        <begin position="317"/>
        <end position="350"/>
    </location>
</feature>
<keyword evidence="2" id="KW-0812">Transmembrane</keyword>
<proteinExistence type="predicted"/>
<accession>A0A370THB5</accession>
<protein>
    <recommendedName>
        <fullName evidence="5">Mid2 domain-containing protein</fullName>
    </recommendedName>
</protein>
<feature type="transmembrane region" description="Helical" evidence="2">
    <location>
        <begin position="170"/>
        <end position="193"/>
    </location>
</feature>
<dbReference type="Proteomes" id="UP000254866">
    <property type="component" value="Unassembled WGS sequence"/>
</dbReference>
<feature type="compositionally biased region" description="Polar residues" evidence="1">
    <location>
        <begin position="317"/>
        <end position="331"/>
    </location>
</feature>
<evidence type="ECO:0000256" key="2">
    <source>
        <dbReference type="SAM" id="Phobius"/>
    </source>
</evidence>
<evidence type="ECO:0000313" key="4">
    <source>
        <dbReference type="Proteomes" id="UP000254866"/>
    </source>
</evidence>
<evidence type="ECO:0000256" key="1">
    <source>
        <dbReference type="SAM" id="MobiDB-lite"/>
    </source>
</evidence>
<evidence type="ECO:0008006" key="5">
    <source>
        <dbReference type="Google" id="ProtNLM"/>
    </source>
</evidence>
<feature type="compositionally biased region" description="Polar residues" evidence="1">
    <location>
        <begin position="251"/>
        <end position="269"/>
    </location>
</feature>
<comment type="caution">
    <text evidence="3">The sequence shown here is derived from an EMBL/GenBank/DDBJ whole genome shotgun (WGS) entry which is preliminary data.</text>
</comment>
<dbReference type="GeneID" id="43600568"/>